<sequence>MMLRYARVREILQQGYNVSLVKNSKNGQINRVCFEILKEKDQSFFHINGGKMISVGIKQYTNYWIMSTDEQNHYIAINPDFERKNANYDRNDENQMKQAAYLSSCEGILRAVIDSKLDEDKKREIFNILGN</sequence>
<organism evidence="1 2">
    <name type="scientific">Bacillus cereus</name>
    <dbReference type="NCBI Taxonomy" id="1396"/>
    <lineage>
        <taxon>Bacteria</taxon>
        <taxon>Bacillati</taxon>
        <taxon>Bacillota</taxon>
        <taxon>Bacilli</taxon>
        <taxon>Bacillales</taxon>
        <taxon>Bacillaceae</taxon>
        <taxon>Bacillus</taxon>
        <taxon>Bacillus cereus group</taxon>
    </lineage>
</organism>
<evidence type="ECO:0000313" key="1">
    <source>
        <dbReference type="EMBL" id="PFN26011.1"/>
    </source>
</evidence>
<evidence type="ECO:0000313" key="2">
    <source>
        <dbReference type="Proteomes" id="UP000225182"/>
    </source>
</evidence>
<accession>A0A2B1KIU7</accession>
<proteinExistence type="predicted"/>
<dbReference type="AlphaFoldDB" id="A0A2B1KIU7"/>
<dbReference type="RefSeq" id="WP_098540481.1">
    <property type="nucleotide sequence ID" value="NZ_NUYN01000017.1"/>
</dbReference>
<gene>
    <name evidence="1" type="ORF">COJ50_12585</name>
</gene>
<dbReference type="EMBL" id="NUYN01000017">
    <property type="protein sequence ID" value="PFN26011.1"/>
    <property type="molecule type" value="Genomic_DNA"/>
</dbReference>
<name>A0A2B1KIU7_BACCE</name>
<protein>
    <submittedName>
        <fullName evidence="1">Uncharacterized protein</fullName>
    </submittedName>
</protein>
<reference evidence="1 2" key="1">
    <citation type="submission" date="2017-09" db="EMBL/GenBank/DDBJ databases">
        <title>Large-scale bioinformatics analysis of Bacillus genomes uncovers conserved roles of natural products in bacterial physiology.</title>
        <authorList>
            <consortium name="Agbiome Team Llc"/>
            <person name="Bleich R.M."/>
            <person name="Grubbs K.J."/>
            <person name="Santa Maria K.C."/>
            <person name="Allen S.E."/>
            <person name="Farag S."/>
            <person name="Shank E.A."/>
            <person name="Bowers A."/>
        </authorList>
    </citation>
    <scope>NUCLEOTIDE SEQUENCE [LARGE SCALE GENOMIC DNA]</scope>
    <source>
        <strain evidence="1 2">AFS076905</strain>
    </source>
</reference>
<comment type="caution">
    <text evidence="1">The sequence shown here is derived from an EMBL/GenBank/DDBJ whole genome shotgun (WGS) entry which is preliminary data.</text>
</comment>
<dbReference type="Proteomes" id="UP000225182">
    <property type="component" value="Unassembled WGS sequence"/>
</dbReference>